<keyword evidence="7" id="KW-1185">Reference proteome</keyword>
<evidence type="ECO:0000313" key="7">
    <source>
        <dbReference type="Proteomes" id="UP001189429"/>
    </source>
</evidence>
<keyword evidence="1" id="KW-0479">Metal-binding</keyword>
<keyword evidence="2" id="KW-0677">Repeat</keyword>
<reference evidence="6" key="1">
    <citation type="submission" date="2023-10" db="EMBL/GenBank/DDBJ databases">
        <authorList>
            <person name="Chen Y."/>
            <person name="Shah S."/>
            <person name="Dougan E. K."/>
            <person name="Thang M."/>
            <person name="Chan C."/>
        </authorList>
    </citation>
    <scope>NUCLEOTIDE SEQUENCE [LARGE SCALE GENOMIC DNA]</scope>
</reference>
<protein>
    <recommendedName>
        <fullName evidence="5">EF-hand domain-containing protein</fullName>
    </recommendedName>
</protein>
<comment type="caution">
    <text evidence="6">The sequence shown here is derived from an EMBL/GenBank/DDBJ whole genome shotgun (WGS) entry which is preliminary data.</text>
</comment>
<gene>
    <name evidence="6" type="ORF">PCOR1329_LOCUS29433</name>
</gene>
<dbReference type="PANTHER" id="PTHR34524:SF6">
    <property type="entry name" value="CALCYPHOSINE LIKE"/>
    <property type="match status" value="1"/>
</dbReference>
<dbReference type="Proteomes" id="UP001189429">
    <property type="component" value="Unassembled WGS sequence"/>
</dbReference>
<dbReference type="EMBL" id="CAUYUJ010011101">
    <property type="protein sequence ID" value="CAK0830966.1"/>
    <property type="molecule type" value="Genomic_DNA"/>
</dbReference>
<evidence type="ECO:0000256" key="1">
    <source>
        <dbReference type="ARBA" id="ARBA00022723"/>
    </source>
</evidence>
<feature type="region of interest" description="Disordered" evidence="4">
    <location>
        <begin position="174"/>
        <end position="198"/>
    </location>
</feature>
<evidence type="ECO:0000259" key="5">
    <source>
        <dbReference type="PROSITE" id="PS50222"/>
    </source>
</evidence>
<name>A0ABN9SFX7_9DINO</name>
<dbReference type="SUPFAM" id="SSF47473">
    <property type="entry name" value="EF-hand"/>
    <property type="match status" value="1"/>
</dbReference>
<dbReference type="PANTHER" id="PTHR34524">
    <property type="entry name" value="CALCYPHOSIN"/>
    <property type="match status" value="1"/>
</dbReference>
<accession>A0ABN9SFX7</accession>
<feature type="compositionally biased region" description="Low complexity" evidence="4">
    <location>
        <begin position="64"/>
        <end position="74"/>
    </location>
</feature>
<feature type="non-terminal residue" evidence="6">
    <location>
        <position position="1"/>
    </location>
</feature>
<sequence length="359" mass="37487">DEQLQGLGQLRALRPEQWARLELPVGAAGRRRAAAPGLAGARGAGARGARRGRPQRGGSGGRGPARPAGGPAQARGAGEVFWAIDANGDGHISGGVLRQQLAALEHPDVQAGRASAAEASKRLLGAWQGADPVSLPEFLDRHVLLSALWPGGDAEFENSVCRLWRVPQPGAPAAAARRRGASAPASRGPGPAQQAAAAQRWGVEERLMRSPRAALLVERVRLACQREGGRAMWPLVRALREMAAGGSLEVPEVVGALRQEAGVEASAADVTDVLRAVDRQGSGSVGVEELLQALRGPLRPPRAAAVHQAFCALDAGGCGTVPLSQLRRAFRPECLLGGRQLAHAPVRREDFATCSEYPA</sequence>
<evidence type="ECO:0000256" key="2">
    <source>
        <dbReference type="ARBA" id="ARBA00022737"/>
    </source>
</evidence>
<proteinExistence type="predicted"/>
<organism evidence="6 7">
    <name type="scientific">Prorocentrum cordatum</name>
    <dbReference type="NCBI Taxonomy" id="2364126"/>
    <lineage>
        <taxon>Eukaryota</taxon>
        <taxon>Sar</taxon>
        <taxon>Alveolata</taxon>
        <taxon>Dinophyceae</taxon>
        <taxon>Prorocentrales</taxon>
        <taxon>Prorocentraceae</taxon>
        <taxon>Prorocentrum</taxon>
    </lineage>
</organism>
<feature type="domain" description="EF-hand" evidence="5">
    <location>
        <begin position="265"/>
        <end position="300"/>
    </location>
</feature>
<dbReference type="PROSITE" id="PS50222">
    <property type="entry name" value="EF_HAND_2"/>
    <property type="match status" value="1"/>
</dbReference>
<keyword evidence="3" id="KW-0106">Calcium</keyword>
<feature type="region of interest" description="Disordered" evidence="4">
    <location>
        <begin position="25"/>
        <end position="74"/>
    </location>
</feature>
<dbReference type="Gene3D" id="1.10.238.10">
    <property type="entry name" value="EF-hand"/>
    <property type="match status" value="2"/>
</dbReference>
<evidence type="ECO:0000313" key="6">
    <source>
        <dbReference type="EMBL" id="CAK0830966.1"/>
    </source>
</evidence>
<evidence type="ECO:0000256" key="3">
    <source>
        <dbReference type="ARBA" id="ARBA00022837"/>
    </source>
</evidence>
<evidence type="ECO:0000256" key="4">
    <source>
        <dbReference type="SAM" id="MobiDB-lite"/>
    </source>
</evidence>
<dbReference type="InterPro" id="IPR051581">
    <property type="entry name" value="Ca-bind"/>
</dbReference>
<feature type="non-terminal residue" evidence="6">
    <location>
        <position position="359"/>
    </location>
</feature>
<dbReference type="InterPro" id="IPR011992">
    <property type="entry name" value="EF-hand-dom_pair"/>
</dbReference>
<dbReference type="InterPro" id="IPR002048">
    <property type="entry name" value="EF_hand_dom"/>
</dbReference>